<feature type="region of interest" description="Disordered" evidence="1">
    <location>
        <begin position="83"/>
        <end position="119"/>
    </location>
</feature>
<name>A0AAD8UXW2_9PEZI</name>
<comment type="caution">
    <text evidence="2">The sequence shown here is derived from an EMBL/GenBank/DDBJ whole genome shotgun (WGS) entry which is preliminary data.</text>
</comment>
<keyword evidence="3" id="KW-1185">Reference proteome</keyword>
<proteinExistence type="predicted"/>
<evidence type="ECO:0000313" key="2">
    <source>
        <dbReference type="EMBL" id="KAK1573072.1"/>
    </source>
</evidence>
<protein>
    <submittedName>
        <fullName evidence="2">Uncharacterized protein</fullName>
    </submittedName>
</protein>
<sequence length="162" mass="17962">MTYIPTRLGLGKRKQPHTDEDPVAPSDDADVNQRVDGDRGMMDASLGADSGYDSDDHQGAYATANEDDFSELNGTYAFKRRKLHFQATDSPEQVRGTPSPDNLKGLPPSPPNSRTSQQVPCLKPRIQPLATLAWRFPAQQNLSLLLTNCLLHHLTIRCLSRH</sequence>
<dbReference type="GeneID" id="85437385"/>
<dbReference type="Proteomes" id="UP001230504">
    <property type="component" value="Unassembled WGS sequence"/>
</dbReference>
<evidence type="ECO:0000313" key="3">
    <source>
        <dbReference type="Proteomes" id="UP001230504"/>
    </source>
</evidence>
<reference evidence="2" key="1">
    <citation type="submission" date="2021-06" db="EMBL/GenBank/DDBJ databases">
        <title>Comparative genomics, transcriptomics and evolutionary studies reveal genomic signatures of adaptation to plant cell wall in hemibiotrophic fungi.</title>
        <authorList>
            <consortium name="DOE Joint Genome Institute"/>
            <person name="Baroncelli R."/>
            <person name="Diaz J.F."/>
            <person name="Benocci T."/>
            <person name="Peng M."/>
            <person name="Battaglia E."/>
            <person name="Haridas S."/>
            <person name="Andreopoulos W."/>
            <person name="Labutti K."/>
            <person name="Pangilinan J."/>
            <person name="Floch G.L."/>
            <person name="Makela M.R."/>
            <person name="Henrissat B."/>
            <person name="Grigoriev I.V."/>
            <person name="Crouch J.A."/>
            <person name="De Vries R.P."/>
            <person name="Sukno S.A."/>
            <person name="Thon M.R."/>
        </authorList>
    </citation>
    <scope>NUCLEOTIDE SEQUENCE</scope>
    <source>
        <strain evidence="2">CBS 125086</strain>
    </source>
</reference>
<dbReference type="AlphaFoldDB" id="A0AAD8UXW2"/>
<gene>
    <name evidence="2" type="ORF">LY79DRAFT_417585</name>
</gene>
<organism evidence="2 3">
    <name type="scientific">Colletotrichum navitas</name>
    <dbReference type="NCBI Taxonomy" id="681940"/>
    <lineage>
        <taxon>Eukaryota</taxon>
        <taxon>Fungi</taxon>
        <taxon>Dikarya</taxon>
        <taxon>Ascomycota</taxon>
        <taxon>Pezizomycotina</taxon>
        <taxon>Sordariomycetes</taxon>
        <taxon>Hypocreomycetidae</taxon>
        <taxon>Glomerellales</taxon>
        <taxon>Glomerellaceae</taxon>
        <taxon>Colletotrichum</taxon>
        <taxon>Colletotrichum graminicola species complex</taxon>
    </lineage>
</organism>
<feature type="region of interest" description="Disordered" evidence="1">
    <location>
        <begin position="1"/>
        <end position="66"/>
    </location>
</feature>
<dbReference type="EMBL" id="JAHLJV010000099">
    <property type="protein sequence ID" value="KAK1573072.1"/>
    <property type="molecule type" value="Genomic_DNA"/>
</dbReference>
<evidence type="ECO:0000256" key="1">
    <source>
        <dbReference type="SAM" id="MobiDB-lite"/>
    </source>
</evidence>
<dbReference type="RefSeq" id="XP_060408763.1">
    <property type="nucleotide sequence ID" value="XM_060553145.1"/>
</dbReference>
<feature type="compositionally biased region" description="Basic and acidic residues" evidence="1">
    <location>
        <begin position="31"/>
        <end position="41"/>
    </location>
</feature>
<accession>A0AAD8UXW2</accession>